<organism evidence="2 3">
    <name type="scientific">Gonium pectorale</name>
    <name type="common">Green alga</name>
    <dbReference type="NCBI Taxonomy" id="33097"/>
    <lineage>
        <taxon>Eukaryota</taxon>
        <taxon>Viridiplantae</taxon>
        <taxon>Chlorophyta</taxon>
        <taxon>core chlorophytes</taxon>
        <taxon>Chlorophyceae</taxon>
        <taxon>CS clade</taxon>
        <taxon>Chlamydomonadales</taxon>
        <taxon>Volvocaceae</taxon>
        <taxon>Gonium</taxon>
    </lineage>
</organism>
<feature type="compositionally biased region" description="Gly residues" evidence="1">
    <location>
        <begin position="59"/>
        <end position="86"/>
    </location>
</feature>
<feature type="compositionally biased region" description="Low complexity" evidence="1">
    <location>
        <begin position="525"/>
        <end position="534"/>
    </location>
</feature>
<reference evidence="3" key="1">
    <citation type="journal article" date="2016" name="Nat. Commun.">
        <title>The Gonium pectorale genome demonstrates co-option of cell cycle regulation during the evolution of multicellularity.</title>
        <authorList>
            <person name="Hanschen E.R."/>
            <person name="Marriage T.N."/>
            <person name="Ferris P.J."/>
            <person name="Hamaji T."/>
            <person name="Toyoda A."/>
            <person name="Fujiyama A."/>
            <person name="Neme R."/>
            <person name="Noguchi H."/>
            <person name="Minakuchi Y."/>
            <person name="Suzuki M."/>
            <person name="Kawai-Toyooka H."/>
            <person name="Smith D.R."/>
            <person name="Sparks H."/>
            <person name="Anderson J."/>
            <person name="Bakaric R."/>
            <person name="Luria V."/>
            <person name="Karger A."/>
            <person name="Kirschner M.W."/>
            <person name="Durand P.M."/>
            <person name="Michod R.E."/>
            <person name="Nozaki H."/>
            <person name="Olson B.J."/>
        </authorList>
    </citation>
    <scope>NUCLEOTIDE SEQUENCE [LARGE SCALE GENOMIC DNA]</scope>
    <source>
        <strain evidence="3">NIES-2863</strain>
    </source>
</reference>
<feature type="region of interest" description="Disordered" evidence="1">
    <location>
        <begin position="507"/>
        <end position="541"/>
    </location>
</feature>
<evidence type="ECO:0000313" key="2">
    <source>
        <dbReference type="EMBL" id="KXZ48728.1"/>
    </source>
</evidence>
<feature type="region of interest" description="Disordered" evidence="1">
    <location>
        <begin position="436"/>
        <end position="457"/>
    </location>
</feature>
<feature type="region of interest" description="Disordered" evidence="1">
    <location>
        <begin position="54"/>
        <end position="98"/>
    </location>
</feature>
<proteinExistence type="predicted"/>
<protein>
    <recommendedName>
        <fullName evidence="4">EF-hand domain-containing protein</fullName>
    </recommendedName>
</protein>
<accession>A0A150GFW3</accession>
<name>A0A150GFW3_GONPE</name>
<comment type="caution">
    <text evidence="2">The sequence shown here is derived from an EMBL/GenBank/DDBJ whole genome shotgun (WGS) entry which is preliminary data.</text>
</comment>
<dbReference type="Proteomes" id="UP000075714">
    <property type="component" value="Unassembled WGS sequence"/>
</dbReference>
<keyword evidence="3" id="KW-1185">Reference proteome</keyword>
<dbReference type="AlphaFoldDB" id="A0A150GFW3"/>
<evidence type="ECO:0000313" key="3">
    <source>
        <dbReference type="Proteomes" id="UP000075714"/>
    </source>
</evidence>
<evidence type="ECO:0000256" key="1">
    <source>
        <dbReference type="SAM" id="MobiDB-lite"/>
    </source>
</evidence>
<evidence type="ECO:0008006" key="4">
    <source>
        <dbReference type="Google" id="ProtNLM"/>
    </source>
</evidence>
<gene>
    <name evidence="2" type="ORF">GPECTOR_25g312</name>
</gene>
<dbReference type="EMBL" id="LSYV01000026">
    <property type="protein sequence ID" value="KXZ48728.1"/>
    <property type="molecule type" value="Genomic_DNA"/>
</dbReference>
<dbReference type="OrthoDB" id="533132at2759"/>
<sequence>MDRDGALSLEEFLLWWTSEGAALLPLVGWRCLYWGNHRLIPLYNRFVRVATRTEPKRPGGSGVGGGGGGWDFDGSTRAGGGGGGSRAHGWEEASKRRQAPGLTVRQLVDMLQAAGVVGGCLADDREVRGAAKLALQGVRAERARAERVQGQMEGANHLSWPLFVRTLIITAGKGMGLPQLLLRLVCEGAAAPLRGLPPPPPPGEDNELLDNVFMGSDVEGELFEMEEEVPGQAGERQRVWLLSNPDAMKGLLDKARVVLKRRLRGSALPPRFSPHAAASRVCCRNVRAAFHRYCARWNKVGRPAWMRLCGDMATLSAALTHSGSGLTPHRLEAVFTYCASIAGVYLQDDSPGVHDMPVPPPRSGRGASMAVGRAAAEVAGGLPRGRATHSGSAAGRYGATVKGLESMRRSLPVAPRGALRLSSAWAPAAASAAAEAAAAGREADSPPSSPNGAAGHHRPPVLSLTFVQFLEALRLAAEELVGHPVTNDEVDAVLLSILADICARPAPQPDGTSMASPAGGGGSSPLGYPLSRPRSAPPPRY</sequence>